<keyword evidence="6 10" id="KW-0215">Deoxyribonucleotide synthesis</keyword>
<proteinExistence type="inferred from homology"/>
<evidence type="ECO:0000256" key="1">
    <source>
        <dbReference type="ARBA" id="ARBA00010406"/>
    </source>
</evidence>
<feature type="domain" description="ATP-cone" evidence="12">
    <location>
        <begin position="154"/>
        <end position="249"/>
    </location>
</feature>
<dbReference type="PROSITE" id="PS00089">
    <property type="entry name" value="RIBORED_LARGE"/>
    <property type="match status" value="1"/>
</dbReference>
<evidence type="ECO:0000256" key="4">
    <source>
        <dbReference type="ARBA" id="ARBA00022840"/>
    </source>
</evidence>
<dbReference type="PRINTS" id="PR01183">
    <property type="entry name" value="RIBORDTASEM1"/>
</dbReference>
<protein>
    <recommendedName>
        <fullName evidence="10">Ribonucleoside-diphosphate reductase</fullName>
        <ecNumber evidence="10">1.17.4.1</ecNumber>
    </recommendedName>
</protein>
<keyword evidence="3 9" id="KW-0547">Nucleotide-binding</keyword>
<dbReference type="NCBIfam" id="TIGR02506">
    <property type="entry name" value="NrdE_NrdA"/>
    <property type="match status" value="1"/>
</dbReference>
<evidence type="ECO:0000256" key="8">
    <source>
        <dbReference type="ARBA" id="ARBA00047754"/>
    </source>
</evidence>
<evidence type="ECO:0000256" key="11">
    <source>
        <dbReference type="SAM" id="MobiDB-lite"/>
    </source>
</evidence>
<dbReference type="SUPFAM" id="SSF48168">
    <property type="entry name" value="R1 subunit of ribonucleotide reductase, N-terminal domain"/>
    <property type="match status" value="1"/>
</dbReference>
<dbReference type="Pfam" id="PF02867">
    <property type="entry name" value="Ribonuc_red_lgC"/>
    <property type="match status" value="1"/>
</dbReference>
<feature type="region of interest" description="Disordered" evidence="11">
    <location>
        <begin position="1"/>
        <end position="36"/>
    </location>
</feature>
<dbReference type="GO" id="GO:0005971">
    <property type="term" value="C:ribonucleoside-diphosphate reductase complex"/>
    <property type="evidence" value="ECO:0007669"/>
    <property type="project" value="TreeGrafter"/>
</dbReference>
<keyword evidence="4 9" id="KW-0067">ATP-binding</keyword>
<keyword evidence="2" id="KW-0021">Allosteric enzyme</keyword>
<dbReference type="FunFam" id="3.20.70.20:FF:000009">
    <property type="entry name" value="Ribonucleoside-diphosphate reductase"/>
    <property type="match status" value="1"/>
</dbReference>
<dbReference type="EMBL" id="LT991976">
    <property type="protein sequence ID" value="SPK71023.1"/>
    <property type="molecule type" value="Genomic_DNA"/>
</dbReference>
<dbReference type="RefSeq" id="WP_115661137.1">
    <property type="nucleotide sequence ID" value="NZ_LT991976.1"/>
</dbReference>
<evidence type="ECO:0000256" key="3">
    <source>
        <dbReference type="ARBA" id="ARBA00022741"/>
    </source>
</evidence>
<evidence type="ECO:0000256" key="10">
    <source>
        <dbReference type="RuleBase" id="RU003410"/>
    </source>
</evidence>
<dbReference type="PROSITE" id="PS51161">
    <property type="entry name" value="ATP_CONE"/>
    <property type="match status" value="2"/>
</dbReference>
<comment type="function">
    <text evidence="7 10">Provides the precursors necessary for DNA synthesis. Catalyzes the biosynthesis of deoxyribonucleotides from the corresponding ribonucleotides.</text>
</comment>
<dbReference type="EC" id="1.17.4.1" evidence="10"/>
<evidence type="ECO:0000313" key="14">
    <source>
        <dbReference type="Proteomes" id="UP000255505"/>
    </source>
</evidence>
<evidence type="ECO:0000256" key="2">
    <source>
        <dbReference type="ARBA" id="ARBA00022533"/>
    </source>
</evidence>
<dbReference type="InterPro" id="IPR008926">
    <property type="entry name" value="RNR_R1-su_N"/>
</dbReference>
<feature type="domain" description="ATP-cone" evidence="12">
    <location>
        <begin position="38"/>
        <end position="138"/>
    </location>
</feature>
<evidence type="ECO:0000256" key="7">
    <source>
        <dbReference type="ARBA" id="ARBA00024942"/>
    </source>
</evidence>
<gene>
    <name evidence="13" type="primary">nrdA</name>
    <name evidence="13" type="ORF">CT19425_30247</name>
</gene>
<sequence length="983" mass="108341">MQTAQNEITTGGAATGVASQASTAQQTPSAAATNYPDHKIIRRNGAVVAFEPSKIAVAMTKAFLAVNGGQGAASARVREIVEQLTGNVVRALVRSRPSGGAIHIEDVQDQVELSLMRSGEHEVARAYVLYREKRKAERASASAQAVARVQEAGISINVTDAGVSKPLDIVALHALIDNACSGLGNGENSAVSAEPILKETLKNLYEGVPMTQVYDSAILAARTLIEKDPDYSQVTARILLHTIRKEILGTEVTQAEMATRYAEYFPKFIARGIEAELLDEKLATFDLARLGAALDAGRDFQFNYLGLQTLYDRYFLHIDETRIEMPQAFFMRVAMGLALNEKDREARAIEFYQLLSSFDFMSSTPTLFNSGTQRSQLSSCYLTTVSDDLEGIYEALKENALLSKFAGGLGNDWTNVRALGSHIKGTNGKSQGVVPFLKVVNDTAVAVNQGGKRKGAVCAYLETWHLDIEEFLELRKNTGDDRRRTHDMNTANWIPDLFMKRVMEGGEWTLFSPATCPDLHDKVGKEFEKAYLGYEAKAASGELKLFKKLPALQLWRKMLGMLFETGHPWITFKDPCNIRSPQQHVGVVHSSNLCTEITLNTNDSEIAVCNLGSVNLVAHLTKQADGSYVLDHAKLQKTIRTAMRMLDNVIDINYYAVDKARNSNLRHRPVGMGIMGFQDCLHVLRTPYASDAAVKFADTSMEAVCYYAYQASTELAEERGRYSTYEGSLWDRGILPQDSLKLLAEERGGYLEVDLSSTMDWDSLRARIKQHGMRNSNCIAIAPTATISNIIGVSACIEPTFQNLYVKSNLSGEFTVVNDYLVRDLKERGLWDEVMVADLKYFDGSLSRIDRIPQDLRDIYATAFEVEPTWLVEAASRRQKWIDQAQSLNIYMAGASGKKLDDTYKLAWLRGLKTTYYLRTMAATHVEKSTVSRGSLNAVSSGSDSSSAMDAAAASAPAMPEAEGAVCTMRPGDPGFEECEACQ</sequence>
<evidence type="ECO:0000256" key="6">
    <source>
        <dbReference type="ARBA" id="ARBA00023116"/>
    </source>
</evidence>
<dbReference type="NCBIfam" id="NF005544">
    <property type="entry name" value="PRK07207.1"/>
    <property type="match status" value="1"/>
</dbReference>
<dbReference type="InterPro" id="IPR013509">
    <property type="entry name" value="RNR_lsu_N"/>
</dbReference>
<evidence type="ECO:0000259" key="12">
    <source>
        <dbReference type="PROSITE" id="PS51161"/>
    </source>
</evidence>
<keyword evidence="5 10" id="KW-0560">Oxidoreductase</keyword>
<accession>A0A375I894</accession>
<dbReference type="InterPro" id="IPR000788">
    <property type="entry name" value="RNR_lg_C"/>
</dbReference>
<reference evidence="13 14" key="1">
    <citation type="submission" date="2018-01" db="EMBL/GenBank/DDBJ databases">
        <authorList>
            <person name="Gaut B.S."/>
            <person name="Morton B.R."/>
            <person name="Clegg M.T."/>
            <person name="Duvall M.R."/>
        </authorList>
    </citation>
    <scope>NUCLEOTIDE SEQUENCE [LARGE SCALE GENOMIC DNA]</scope>
    <source>
        <strain evidence="13">Cupriavidus taiwanensis LMG 19425</strain>
    </source>
</reference>
<name>A0A375I894_9BURK</name>
<dbReference type="GO" id="GO:0009263">
    <property type="term" value="P:deoxyribonucleotide biosynthetic process"/>
    <property type="evidence" value="ECO:0007669"/>
    <property type="project" value="UniProtKB-KW"/>
</dbReference>
<evidence type="ECO:0000313" key="13">
    <source>
        <dbReference type="EMBL" id="SPK71023.1"/>
    </source>
</evidence>
<evidence type="ECO:0000256" key="5">
    <source>
        <dbReference type="ARBA" id="ARBA00023002"/>
    </source>
</evidence>
<feature type="compositionally biased region" description="Low complexity" evidence="11">
    <location>
        <begin position="9"/>
        <end position="33"/>
    </location>
</feature>
<dbReference type="PANTHER" id="PTHR11573">
    <property type="entry name" value="RIBONUCLEOSIDE-DIPHOSPHATE REDUCTASE LARGE CHAIN"/>
    <property type="match status" value="1"/>
</dbReference>
<comment type="similarity">
    <text evidence="1 10">Belongs to the ribonucleoside diphosphate reductase large chain family.</text>
</comment>
<evidence type="ECO:0000256" key="9">
    <source>
        <dbReference type="PROSITE-ProRule" id="PRU00492"/>
    </source>
</evidence>
<dbReference type="Pfam" id="PF00317">
    <property type="entry name" value="Ribonuc_red_lgN"/>
    <property type="match status" value="1"/>
</dbReference>
<dbReference type="GO" id="GO:0004748">
    <property type="term" value="F:ribonucleoside-diphosphate reductase activity, thioredoxin disulfide as acceptor"/>
    <property type="evidence" value="ECO:0007669"/>
    <property type="project" value="UniProtKB-EC"/>
</dbReference>
<dbReference type="GO" id="GO:0005524">
    <property type="term" value="F:ATP binding"/>
    <property type="evidence" value="ECO:0007669"/>
    <property type="project" value="UniProtKB-UniRule"/>
</dbReference>
<dbReference type="UniPathway" id="UPA00326"/>
<dbReference type="InterPro" id="IPR013346">
    <property type="entry name" value="NrdE_NrdA_C"/>
</dbReference>
<organism evidence="13 14">
    <name type="scientific">Cupriavidus taiwanensis</name>
    <dbReference type="NCBI Taxonomy" id="164546"/>
    <lineage>
        <taxon>Bacteria</taxon>
        <taxon>Pseudomonadati</taxon>
        <taxon>Pseudomonadota</taxon>
        <taxon>Betaproteobacteria</taxon>
        <taxon>Burkholderiales</taxon>
        <taxon>Burkholderiaceae</taxon>
        <taxon>Cupriavidus</taxon>
    </lineage>
</organism>
<dbReference type="Proteomes" id="UP000255505">
    <property type="component" value="Chromosome I"/>
</dbReference>
<dbReference type="InterPro" id="IPR005144">
    <property type="entry name" value="ATP-cone_dom"/>
</dbReference>
<dbReference type="Pfam" id="PF03477">
    <property type="entry name" value="ATP-cone"/>
    <property type="match status" value="1"/>
</dbReference>
<dbReference type="SUPFAM" id="SSF51998">
    <property type="entry name" value="PFL-like glycyl radical enzymes"/>
    <property type="match status" value="1"/>
</dbReference>
<dbReference type="InterPro" id="IPR039718">
    <property type="entry name" value="Rrm1"/>
</dbReference>
<dbReference type="AlphaFoldDB" id="A0A375I894"/>
<comment type="catalytic activity">
    <reaction evidence="8 10">
        <text>a 2'-deoxyribonucleoside 5'-diphosphate + [thioredoxin]-disulfide + H2O = a ribonucleoside 5'-diphosphate + [thioredoxin]-dithiol</text>
        <dbReference type="Rhea" id="RHEA:23252"/>
        <dbReference type="Rhea" id="RHEA-COMP:10698"/>
        <dbReference type="Rhea" id="RHEA-COMP:10700"/>
        <dbReference type="ChEBI" id="CHEBI:15377"/>
        <dbReference type="ChEBI" id="CHEBI:29950"/>
        <dbReference type="ChEBI" id="CHEBI:50058"/>
        <dbReference type="ChEBI" id="CHEBI:57930"/>
        <dbReference type="ChEBI" id="CHEBI:73316"/>
        <dbReference type="EC" id="1.17.4.1"/>
    </reaction>
</comment>
<dbReference type="CDD" id="cd01679">
    <property type="entry name" value="RNR_I"/>
    <property type="match status" value="1"/>
</dbReference>
<dbReference type="Gene3D" id="3.20.70.20">
    <property type="match status" value="1"/>
</dbReference>
<dbReference type="PANTHER" id="PTHR11573:SF6">
    <property type="entry name" value="RIBONUCLEOSIDE-DIPHOSPHATE REDUCTASE LARGE SUBUNIT"/>
    <property type="match status" value="1"/>
</dbReference>